<dbReference type="InterPro" id="IPR037483">
    <property type="entry name" value="YjjU-like"/>
</dbReference>
<dbReference type="PANTHER" id="PTHR14226:SF25">
    <property type="entry name" value="PHOSPHOESTERASE"/>
    <property type="match status" value="1"/>
</dbReference>
<evidence type="ECO:0000256" key="4">
    <source>
        <dbReference type="PROSITE-ProRule" id="PRU01161"/>
    </source>
</evidence>
<evidence type="ECO:0000313" key="6">
    <source>
        <dbReference type="EMBL" id="HIV98943.1"/>
    </source>
</evidence>
<dbReference type="GO" id="GO:0016042">
    <property type="term" value="P:lipid catabolic process"/>
    <property type="evidence" value="ECO:0007669"/>
    <property type="project" value="UniProtKB-UniRule"/>
</dbReference>
<evidence type="ECO:0000256" key="3">
    <source>
        <dbReference type="ARBA" id="ARBA00023098"/>
    </source>
</evidence>
<dbReference type="SUPFAM" id="SSF52151">
    <property type="entry name" value="FabD/lysophospholipase-like"/>
    <property type="match status" value="1"/>
</dbReference>
<name>A0A9D1PSX0_9SPIO</name>
<dbReference type="CDD" id="cd07208">
    <property type="entry name" value="Pat_hypo_Ecoli_yjju_like"/>
    <property type="match status" value="1"/>
</dbReference>
<feature type="active site" description="Proton acceptor" evidence="4">
    <location>
        <position position="159"/>
    </location>
</feature>
<evidence type="ECO:0000259" key="5">
    <source>
        <dbReference type="PROSITE" id="PS51635"/>
    </source>
</evidence>
<reference evidence="6" key="1">
    <citation type="journal article" date="2021" name="PeerJ">
        <title>Extensive microbial diversity within the chicken gut microbiome revealed by metagenomics and culture.</title>
        <authorList>
            <person name="Gilroy R."/>
            <person name="Ravi A."/>
            <person name="Getino M."/>
            <person name="Pursley I."/>
            <person name="Horton D.L."/>
            <person name="Alikhan N.F."/>
            <person name="Baker D."/>
            <person name="Gharbi K."/>
            <person name="Hall N."/>
            <person name="Watson M."/>
            <person name="Adriaenssens E.M."/>
            <person name="Foster-Nyarko E."/>
            <person name="Jarju S."/>
            <person name="Secka A."/>
            <person name="Antonio M."/>
            <person name="Oren A."/>
            <person name="Chaudhuri R.R."/>
            <person name="La Ragione R."/>
            <person name="Hildebrand F."/>
            <person name="Pallen M.J."/>
        </authorList>
    </citation>
    <scope>NUCLEOTIDE SEQUENCE</scope>
    <source>
        <strain evidence="6">Gambia11-129</strain>
    </source>
</reference>
<feature type="domain" description="PNPLA" evidence="5">
    <location>
        <begin position="5"/>
        <end position="172"/>
    </location>
</feature>
<dbReference type="GO" id="GO:0016787">
    <property type="term" value="F:hydrolase activity"/>
    <property type="evidence" value="ECO:0007669"/>
    <property type="project" value="UniProtKB-UniRule"/>
</dbReference>
<dbReference type="Pfam" id="PF01734">
    <property type="entry name" value="Patatin"/>
    <property type="match status" value="1"/>
</dbReference>
<dbReference type="AlphaFoldDB" id="A0A9D1PSX0"/>
<gene>
    <name evidence="6" type="ORF">IAB12_04095</name>
</gene>
<dbReference type="PANTHER" id="PTHR14226">
    <property type="entry name" value="NEUROPATHY TARGET ESTERASE/SWISS CHEESE D.MELANOGASTER"/>
    <property type="match status" value="1"/>
</dbReference>
<dbReference type="InterPro" id="IPR016035">
    <property type="entry name" value="Acyl_Trfase/lysoPLipase"/>
</dbReference>
<evidence type="ECO:0000256" key="1">
    <source>
        <dbReference type="ARBA" id="ARBA00022801"/>
    </source>
</evidence>
<accession>A0A9D1PSX0</accession>
<keyword evidence="1 4" id="KW-0378">Hydrolase</keyword>
<reference evidence="6" key="2">
    <citation type="submission" date="2021-04" db="EMBL/GenBank/DDBJ databases">
        <authorList>
            <person name="Gilroy R."/>
        </authorList>
    </citation>
    <scope>NUCLEOTIDE SEQUENCE</scope>
    <source>
        <strain evidence="6">Gambia11-129</strain>
    </source>
</reference>
<dbReference type="Pfam" id="PF19890">
    <property type="entry name" value="DUF6363"/>
    <property type="match status" value="1"/>
</dbReference>
<keyword evidence="3 4" id="KW-0443">Lipid metabolism</keyword>
<feature type="short sequence motif" description="DGA/G" evidence="4">
    <location>
        <begin position="159"/>
        <end position="161"/>
    </location>
</feature>
<protein>
    <submittedName>
        <fullName evidence="6">Patatin family protein</fullName>
    </submittedName>
</protein>
<sequence length="279" mass="31644">MRTAVIDVGGGMRAIFGCGVFDCFLENNITFDAAYGVSAGASNIATFLAQQKKRMYRFYTDYSFRKEYMSISNFIKKGSFLDMEYIYKTLPEAEDPFDFETFEKDETLFKMVATDGLTGESVYFDKATIRRENNDTMRATASLPVINKPTVIDSVPYFDGGISDPIPFKKAIEDGADFIIIILTKPQYVRRKEKDDELFVKLLKRKYPASSEALRKRAETYNSELDEAESLVKEGRALIISPDDTFGITTTKKDRAGLEKFYAHGYEKAQSVVDNIKLL</sequence>
<organism evidence="6 7">
    <name type="scientific">Candidatus Ornithospirochaeta avicola</name>
    <dbReference type="NCBI Taxonomy" id="2840896"/>
    <lineage>
        <taxon>Bacteria</taxon>
        <taxon>Pseudomonadati</taxon>
        <taxon>Spirochaetota</taxon>
        <taxon>Spirochaetia</taxon>
        <taxon>Spirochaetales</taxon>
        <taxon>Spirochaetaceae</taxon>
        <taxon>Spirochaetaceae incertae sedis</taxon>
        <taxon>Candidatus Ornithospirochaeta</taxon>
    </lineage>
</organism>
<dbReference type="Proteomes" id="UP000823936">
    <property type="component" value="Unassembled WGS sequence"/>
</dbReference>
<feature type="short sequence motif" description="GXSXG" evidence="4">
    <location>
        <begin position="36"/>
        <end position="40"/>
    </location>
</feature>
<dbReference type="Gene3D" id="3.40.1090.10">
    <property type="entry name" value="Cytosolic phospholipase A2 catalytic domain"/>
    <property type="match status" value="1"/>
</dbReference>
<dbReference type="InterPro" id="IPR050301">
    <property type="entry name" value="NTE"/>
</dbReference>
<keyword evidence="2 4" id="KW-0442">Lipid degradation</keyword>
<dbReference type="PROSITE" id="PS51635">
    <property type="entry name" value="PNPLA"/>
    <property type="match status" value="1"/>
</dbReference>
<comment type="caution">
    <text evidence="6">The sequence shown here is derived from an EMBL/GenBank/DDBJ whole genome shotgun (WGS) entry which is preliminary data.</text>
</comment>
<feature type="active site" description="Nucleophile" evidence="4">
    <location>
        <position position="38"/>
    </location>
</feature>
<dbReference type="InterPro" id="IPR045943">
    <property type="entry name" value="DUF6363"/>
</dbReference>
<proteinExistence type="predicted"/>
<evidence type="ECO:0000256" key="2">
    <source>
        <dbReference type="ARBA" id="ARBA00022963"/>
    </source>
</evidence>
<comment type="caution">
    <text evidence="4">Lacks conserved residue(s) required for the propagation of feature annotation.</text>
</comment>
<dbReference type="EMBL" id="DXHU01000016">
    <property type="protein sequence ID" value="HIV98943.1"/>
    <property type="molecule type" value="Genomic_DNA"/>
</dbReference>
<evidence type="ECO:0000313" key="7">
    <source>
        <dbReference type="Proteomes" id="UP000823936"/>
    </source>
</evidence>
<dbReference type="InterPro" id="IPR002641">
    <property type="entry name" value="PNPLA_dom"/>
</dbReference>